<keyword evidence="5" id="KW-1185">Reference proteome</keyword>
<dbReference type="InterPro" id="IPR026113">
    <property type="entry name" value="METTL2/6/8-like"/>
</dbReference>
<dbReference type="AlphaFoldDB" id="A0A9W7E2I9"/>
<keyword evidence="2" id="KW-0489">Methyltransferase</keyword>
<evidence type="ECO:0000256" key="3">
    <source>
        <dbReference type="ARBA" id="ARBA00022679"/>
    </source>
</evidence>
<dbReference type="Gene3D" id="3.40.50.150">
    <property type="entry name" value="Vaccinia Virus protein VP39"/>
    <property type="match status" value="1"/>
</dbReference>
<evidence type="ECO:0000256" key="2">
    <source>
        <dbReference type="ARBA" id="ARBA00022603"/>
    </source>
</evidence>
<dbReference type="GO" id="GO:0008757">
    <property type="term" value="F:S-adenosylmethionine-dependent methyltransferase activity"/>
    <property type="evidence" value="ECO:0007669"/>
    <property type="project" value="UniProtKB-ARBA"/>
</dbReference>
<dbReference type="Proteomes" id="UP001165082">
    <property type="component" value="Unassembled WGS sequence"/>
</dbReference>
<sequence>MASIKTMDLSMAPSPSYFDADYEFSELEVVGRVFLTTLAPVILEVGSGAGAALFPLLSSLPPTTRAVAIDIAPTAIDLLRSQPKFDESLIAAHVCDICILFLPLL</sequence>
<dbReference type="SUPFAM" id="SSF53335">
    <property type="entry name" value="S-adenosyl-L-methionine-dependent methyltransferases"/>
    <property type="match status" value="1"/>
</dbReference>
<dbReference type="EMBL" id="BRXZ01001007">
    <property type="protein sequence ID" value="GMH59818.1"/>
    <property type="molecule type" value="Genomic_DNA"/>
</dbReference>
<proteinExistence type="inferred from homology"/>
<dbReference type="PANTHER" id="PTHR22809">
    <property type="entry name" value="METHYLTRANSFERASE-RELATED"/>
    <property type="match status" value="1"/>
</dbReference>
<comment type="similarity">
    <text evidence="1">Belongs to the methyltransferase superfamily. METL family.</text>
</comment>
<dbReference type="GO" id="GO:0008173">
    <property type="term" value="F:RNA methyltransferase activity"/>
    <property type="evidence" value="ECO:0007669"/>
    <property type="project" value="UniProtKB-ARBA"/>
</dbReference>
<evidence type="ECO:0000256" key="1">
    <source>
        <dbReference type="ARBA" id="ARBA00009725"/>
    </source>
</evidence>
<gene>
    <name evidence="4" type="ORF">TrRE_jg10151</name>
</gene>
<organism evidence="4 5">
    <name type="scientific">Triparma retinervis</name>
    <dbReference type="NCBI Taxonomy" id="2557542"/>
    <lineage>
        <taxon>Eukaryota</taxon>
        <taxon>Sar</taxon>
        <taxon>Stramenopiles</taxon>
        <taxon>Ochrophyta</taxon>
        <taxon>Bolidophyceae</taxon>
        <taxon>Parmales</taxon>
        <taxon>Triparmaceae</taxon>
        <taxon>Triparma</taxon>
    </lineage>
</organism>
<evidence type="ECO:0000313" key="5">
    <source>
        <dbReference type="Proteomes" id="UP001165082"/>
    </source>
</evidence>
<name>A0A9W7E2I9_9STRA</name>
<dbReference type="PANTHER" id="PTHR22809:SF5">
    <property type="entry name" value="TRNA N(3)-METHYLCYTIDINE METHYLTRANSFERASE METTL6"/>
    <property type="match status" value="1"/>
</dbReference>
<evidence type="ECO:0000313" key="4">
    <source>
        <dbReference type="EMBL" id="GMH59818.1"/>
    </source>
</evidence>
<reference evidence="4" key="1">
    <citation type="submission" date="2022-07" db="EMBL/GenBank/DDBJ databases">
        <title>Genome analysis of Parmales, a sister group of diatoms, reveals the evolutionary specialization of diatoms from phago-mixotrophs to photoautotrophs.</title>
        <authorList>
            <person name="Ban H."/>
            <person name="Sato S."/>
            <person name="Yoshikawa S."/>
            <person name="Kazumasa Y."/>
            <person name="Nakamura Y."/>
            <person name="Ichinomiya M."/>
            <person name="Saitoh K."/>
            <person name="Sato N."/>
            <person name="Blanc-Mathieu R."/>
            <person name="Endo H."/>
            <person name="Kuwata A."/>
            <person name="Ogata H."/>
        </authorList>
    </citation>
    <scope>NUCLEOTIDE SEQUENCE</scope>
</reference>
<accession>A0A9W7E2I9</accession>
<comment type="caution">
    <text evidence="4">The sequence shown here is derived from an EMBL/GenBank/DDBJ whole genome shotgun (WGS) entry which is preliminary data.</text>
</comment>
<dbReference type="GO" id="GO:0032259">
    <property type="term" value="P:methylation"/>
    <property type="evidence" value="ECO:0007669"/>
    <property type="project" value="UniProtKB-KW"/>
</dbReference>
<keyword evidence="3" id="KW-0808">Transferase</keyword>
<protein>
    <submittedName>
        <fullName evidence="4">Uncharacterized protein</fullName>
    </submittedName>
</protein>
<dbReference type="InterPro" id="IPR029063">
    <property type="entry name" value="SAM-dependent_MTases_sf"/>
</dbReference>